<evidence type="ECO:0000259" key="8">
    <source>
        <dbReference type="PROSITE" id="PS50110"/>
    </source>
</evidence>
<keyword evidence="10" id="KW-1185">Reference proteome</keyword>
<dbReference type="SMART" id="SM00448">
    <property type="entry name" value="REC"/>
    <property type="match status" value="1"/>
</dbReference>
<dbReference type="InterPro" id="IPR003593">
    <property type="entry name" value="AAA+_ATPase"/>
</dbReference>
<dbReference type="CDD" id="cd00156">
    <property type="entry name" value="REC"/>
    <property type="match status" value="1"/>
</dbReference>
<dbReference type="SUPFAM" id="SSF52540">
    <property type="entry name" value="P-loop containing nucleoside triphosphate hydrolases"/>
    <property type="match status" value="1"/>
</dbReference>
<keyword evidence="4" id="KW-0238">DNA-binding</keyword>
<gene>
    <name evidence="9" type="ORF">SAMN04488038_10685</name>
</gene>
<dbReference type="SUPFAM" id="SSF52172">
    <property type="entry name" value="CheY-like"/>
    <property type="match status" value="1"/>
</dbReference>
<organism evidence="9 10">
    <name type="scientific">Solimonas aquatica</name>
    <dbReference type="NCBI Taxonomy" id="489703"/>
    <lineage>
        <taxon>Bacteria</taxon>
        <taxon>Pseudomonadati</taxon>
        <taxon>Pseudomonadota</taxon>
        <taxon>Gammaproteobacteria</taxon>
        <taxon>Nevskiales</taxon>
        <taxon>Nevskiaceae</taxon>
        <taxon>Solimonas</taxon>
    </lineage>
</organism>
<name>A0A1H9FSP5_9GAMM</name>
<evidence type="ECO:0000259" key="7">
    <source>
        <dbReference type="PROSITE" id="PS50045"/>
    </source>
</evidence>
<dbReference type="Gene3D" id="1.10.8.60">
    <property type="match status" value="1"/>
</dbReference>
<evidence type="ECO:0000256" key="5">
    <source>
        <dbReference type="ARBA" id="ARBA00023163"/>
    </source>
</evidence>
<dbReference type="PROSITE" id="PS00676">
    <property type="entry name" value="SIGMA54_INTERACT_2"/>
    <property type="match status" value="1"/>
</dbReference>
<reference evidence="9 10" key="1">
    <citation type="submission" date="2016-10" db="EMBL/GenBank/DDBJ databases">
        <authorList>
            <person name="de Groot N.N."/>
        </authorList>
    </citation>
    <scope>NUCLEOTIDE SEQUENCE [LARGE SCALE GENOMIC DNA]</scope>
    <source>
        <strain evidence="9 10">DSM 25927</strain>
    </source>
</reference>
<dbReference type="CDD" id="cd00009">
    <property type="entry name" value="AAA"/>
    <property type="match status" value="1"/>
</dbReference>
<keyword evidence="3" id="KW-0805">Transcription regulation</keyword>
<dbReference type="InterPro" id="IPR058031">
    <property type="entry name" value="AAA_lid_NorR"/>
</dbReference>
<evidence type="ECO:0000313" key="9">
    <source>
        <dbReference type="EMBL" id="SEQ40940.1"/>
    </source>
</evidence>
<accession>A0A1H9FSP5</accession>
<evidence type="ECO:0000256" key="2">
    <source>
        <dbReference type="ARBA" id="ARBA00022840"/>
    </source>
</evidence>
<dbReference type="FunFam" id="3.40.50.300:FF:000006">
    <property type="entry name" value="DNA-binding transcriptional regulator NtrC"/>
    <property type="match status" value="1"/>
</dbReference>
<dbReference type="InterPro" id="IPR011006">
    <property type="entry name" value="CheY-like_superfamily"/>
</dbReference>
<dbReference type="PROSITE" id="PS50110">
    <property type="entry name" value="RESPONSE_REGULATORY"/>
    <property type="match status" value="1"/>
</dbReference>
<keyword evidence="5" id="KW-0804">Transcription</keyword>
<protein>
    <submittedName>
        <fullName evidence="9">Two-component response regulator CbrB</fullName>
    </submittedName>
</protein>
<evidence type="ECO:0000256" key="1">
    <source>
        <dbReference type="ARBA" id="ARBA00022741"/>
    </source>
</evidence>
<keyword evidence="1" id="KW-0547">Nucleotide-binding</keyword>
<dbReference type="InterPro" id="IPR002078">
    <property type="entry name" value="Sigma_54_int"/>
</dbReference>
<dbReference type="GO" id="GO:0006355">
    <property type="term" value="P:regulation of DNA-templated transcription"/>
    <property type="evidence" value="ECO:0007669"/>
    <property type="project" value="InterPro"/>
</dbReference>
<dbReference type="Proteomes" id="UP000199233">
    <property type="component" value="Unassembled WGS sequence"/>
</dbReference>
<dbReference type="PROSITE" id="PS00688">
    <property type="entry name" value="SIGMA54_INTERACT_3"/>
    <property type="match status" value="1"/>
</dbReference>
<dbReference type="InterPro" id="IPR025662">
    <property type="entry name" value="Sigma_54_int_dom_ATP-bd_1"/>
</dbReference>
<dbReference type="Pfam" id="PF25601">
    <property type="entry name" value="AAA_lid_14"/>
    <property type="match status" value="1"/>
</dbReference>
<dbReference type="SMART" id="SM00382">
    <property type="entry name" value="AAA"/>
    <property type="match status" value="1"/>
</dbReference>
<evidence type="ECO:0000256" key="4">
    <source>
        <dbReference type="ARBA" id="ARBA00023125"/>
    </source>
</evidence>
<dbReference type="SUPFAM" id="SSF46689">
    <property type="entry name" value="Homeodomain-like"/>
    <property type="match status" value="1"/>
</dbReference>
<dbReference type="PROSITE" id="PS00675">
    <property type="entry name" value="SIGMA54_INTERACT_1"/>
    <property type="match status" value="1"/>
</dbReference>
<dbReference type="InterPro" id="IPR027417">
    <property type="entry name" value="P-loop_NTPase"/>
</dbReference>
<sequence>MTHILIVEDEAVIRRQLARLLSRQGYQISEAGSVPEAESLSLKDCDLIIADVRLPGASGTELIARVAPTPVLIMTSYASIRSAVEAMQLGAADYIAKPFNHEEMLLTIERILKTGLLARQNAALKKDLERQYPTMGMIGNCSAMREVRDRVQRVAGAEVTVLIRGESGTGKELVARAIHDQGARRDGPFIAVNCAAIPDNLIEAELFGHEKGAFTGATQRKEGLIAAANGGTLFMDEVGELAPAVQARLLRVLQEGEIRPVGSTQSRRVNVRVLAATHRDLEQMVREKSFREDLYYRLKVMEITLPPLRARGEDLEVLAEHLLAQAAQRLNRSGLRLSQRALAAIRRHDWPGNVRELGNALERAVILCDGPAIEPDHLALPQAPARDAMQLPAGGQSLEDYFRQFVLAKQDSMSESELARALGISRKTLWERRSKMNLPRKTPDRTAGE</sequence>
<evidence type="ECO:0000256" key="6">
    <source>
        <dbReference type="PROSITE-ProRule" id="PRU00169"/>
    </source>
</evidence>
<keyword evidence="2" id="KW-0067">ATP-binding</keyword>
<proteinExistence type="predicted"/>
<evidence type="ECO:0000256" key="3">
    <source>
        <dbReference type="ARBA" id="ARBA00023015"/>
    </source>
</evidence>
<dbReference type="Pfam" id="PF00158">
    <property type="entry name" value="Sigma54_activat"/>
    <property type="match status" value="1"/>
</dbReference>
<dbReference type="PANTHER" id="PTHR32071:SF117">
    <property type="entry name" value="PTS-DEPENDENT DIHYDROXYACETONE KINASE OPERON REGULATORY PROTEIN-RELATED"/>
    <property type="match status" value="1"/>
</dbReference>
<evidence type="ECO:0000313" key="10">
    <source>
        <dbReference type="Proteomes" id="UP000199233"/>
    </source>
</evidence>
<dbReference type="GO" id="GO:0000160">
    <property type="term" value="P:phosphorelay signal transduction system"/>
    <property type="evidence" value="ECO:0007669"/>
    <property type="project" value="InterPro"/>
</dbReference>
<dbReference type="RefSeq" id="WP_093284798.1">
    <property type="nucleotide sequence ID" value="NZ_FOFS01000006.1"/>
</dbReference>
<dbReference type="Pfam" id="PF00072">
    <property type="entry name" value="Response_reg"/>
    <property type="match status" value="1"/>
</dbReference>
<dbReference type="Gene3D" id="3.40.50.300">
    <property type="entry name" value="P-loop containing nucleotide triphosphate hydrolases"/>
    <property type="match status" value="1"/>
</dbReference>
<dbReference type="GO" id="GO:0005524">
    <property type="term" value="F:ATP binding"/>
    <property type="evidence" value="ECO:0007669"/>
    <property type="project" value="UniProtKB-KW"/>
</dbReference>
<dbReference type="PANTHER" id="PTHR32071">
    <property type="entry name" value="TRANSCRIPTIONAL REGULATORY PROTEIN"/>
    <property type="match status" value="1"/>
</dbReference>
<feature type="domain" description="Response regulatory" evidence="8">
    <location>
        <begin position="3"/>
        <end position="112"/>
    </location>
</feature>
<dbReference type="EMBL" id="FOFS01000006">
    <property type="protein sequence ID" value="SEQ40940.1"/>
    <property type="molecule type" value="Genomic_DNA"/>
</dbReference>
<dbReference type="AlphaFoldDB" id="A0A1H9FSP5"/>
<dbReference type="InterPro" id="IPR025944">
    <property type="entry name" value="Sigma_54_int_dom_CS"/>
</dbReference>
<dbReference type="PROSITE" id="PS50045">
    <property type="entry name" value="SIGMA54_INTERACT_4"/>
    <property type="match status" value="1"/>
</dbReference>
<feature type="domain" description="Sigma-54 factor interaction" evidence="7">
    <location>
        <begin position="137"/>
        <end position="366"/>
    </location>
</feature>
<dbReference type="InterPro" id="IPR025943">
    <property type="entry name" value="Sigma_54_int_dom_ATP-bd_2"/>
</dbReference>
<dbReference type="STRING" id="489703.SAMN04488038_10685"/>
<dbReference type="OrthoDB" id="9804019at2"/>
<keyword evidence="6" id="KW-0597">Phosphoprotein</keyword>
<dbReference type="InterPro" id="IPR001789">
    <property type="entry name" value="Sig_transdc_resp-reg_receiver"/>
</dbReference>
<feature type="modified residue" description="4-aspartylphosphate" evidence="6">
    <location>
        <position position="51"/>
    </location>
</feature>
<dbReference type="InterPro" id="IPR009057">
    <property type="entry name" value="Homeodomain-like_sf"/>
</dbReference>
<dbReference type="GO" id="GO:0003677">
    <property type="term" value="F:DNA binding"/>
    <property type="evidence" value="ECO:0007669"/>
    <property type="project" value="UniProtKB-KW"/>
</dbReference>
<dbReference type="Gene3D" id="3.40.50.2300">
    <property type="match status" value="1"/>
</dbReference>